<evidence type="ECO:0000256" key="3">
    <source>
        <dbReference type="ARBA" id="ARBA00022448"/>
    </source>
</evidence>
<evidence type="ECO:0000313" key="9">
    <source>
        <dbReference type="EMBL" id="MCQ8184824.1"/>
    </source>
</evidence>
<feature type="transmembrane region" description="Helical" evidence="8">
    <location>
        <begin position="458"/>
        <end position="480"/>
    </location>
</feature>
<gene>
    <name evidence="9" type="ORF">NOG11_05420</name>
</gene>
<feature type="transmembrane region" description="Helical" evidence="8">
    <location>
        <begin position="137"/>
        <end position="157"/>
    </location>
</feature>
<feature type="transmembrane region" description="Helical" evidence="8">
    <location>
        <begin position="220"/>
        <end position="239"/>
    </location>
</feature>
<accession>A0A9X2L8D6</accession>
<comment type="subcellular location">
    <subcellularLocation>
        <location evidence="1">Cell membrane</location>
        <topology evidence="1">Multi-pass membrane protein</topology>
    </subcellularLocation>
</comment>
<evidence type="ECO:0000256" key="1">
    <source>
        <dbReference type="ARBA" id="ARBA00004651"/>
    </source>
</evidence>
<dbReference type="EMBL" id="JANIBC010000002">
    <property type="protein sequence ID" value="MCQ8184824.1"/>
    <property type="molecule type" value="Genomic_DNA"/>
</dbReference>
<dbReference type="GO" id="GO:0005886">
    <property type="term" value="C:plasma membrane"/>
    <property type="evidence" value="ECO:0007669"/>
    <property type="project" value="UniProtKB-SubCell"/>
</dbReference>
<keyword evidence="7 8" id="KW-0472">Membrane</keyword>
<keyword evidence="4" id="KW-1003">Cell membrane</keyword>
<feature type="transmembrane region" description="Helical" evidence="8">
    <location>
        <begin position="251"/>
        <end position="275"/>
    </location>
</feature>
<dbReference type="GO" id="GO:0022857">
    <property type="term" value="F:transmembrane transporter activity"/>
    <property type="evidence" value="ECO:0007669"/>
    <property type="project" value="InterPro"/>
</dbReference>
<keyword evidence="3" id="KW-0813">Transport</keyword>
<dbReference type="InterPro" id="IPR000060">
    <property type="entry name" value="BCCT_transptr"/>
</dbReference>
<feature type="transmembrane region" description="Helical" evidence="8">
    <location>
        <begin position="38"/>
        <end position="63"/>
    </location>
</feature>
<evidence type="ECO:0000256" key="8">
    <source>
        <dbReference type="SAM" id="Phobius"/>
    </source>
</evidence>
<dbReference type="PANTHER" id="PTHR30047:SF7">
    <property type="entry name" value="HIGH-AFFINITY CHOLINE TRANSPORT PROTEIN"/>
    <property type="match status" value="1"/>
</dbReference>
<protein>
    <submittedName>
        <fullName evidence="9">BCCT family transporter</fullName>
    </submittedName>
</protein>
<keyword evidence="10" id="KW-1185">Reference proteome</keyword>
<dbReference type="PANTHER" id="PTHR30047">
    <property type="entry name" value="HIGH-AFFINITY CHOLINE TRANSPORT PROTEIN-RELATED"/>
    <property type="match status" value="1"/>
</dbReference>
<comment type="similarity">
    <text evidence="2">Belongs to the BCCT transporter (TC 2.A.15) family.</text>
</comment>
<keyword evidence="6 8" id="KW-1133">Transmembrane helix</keyword>
<feature type="transmembrane region" description="Helical" evidence="8">
    <location>
        <begin position="84"/>
        <end position="103"/>
    </location>
</feature>
<comment type="caution">
    <text evidence="9">The sequence shown here is derived from an EMBL/GenBank/DDBJ whole genome shotgun (WGS) entry which is preliminary data.</text>
</comment>
<dbReference type="AlphaFoldDB" id="A0A9X2L8D6"/>
<dbReference type="Pfam" id="PF02028">
    <property type="entry name" value="BCCT"/>
    <property type="match status" value="1"/>
</dbReference>
<name>A0A9X2L8D6_9PROT</name>
<evidence type="ECO:0000256" key="6">
    <source>
        <dbReference type="ARBA" id="ARBA00022989"/>
    </source>
</evidence>
<organism evidence="9 10">
    <name type="scientific">Parvularcula maris</name>
    <dbReference type="NCBI Taxonomy" id="2965077"/>
    <lineage>
        <taxon>Bacteria</taxon>
        <taxon>Pseudomonadati</taxon>
        <taxon>Pseudomonadota</taxon>
        <taxon>Alphaproteobacteria</taxon>
        <taxon>Parvularculales</taxon>
        <taxon>Parvularculaceae</taxon>
        <taxon>Parvularcula</taxon>
    </lineage>
</organism>
<evidence type="ECO:0000256" key="7">
    <source>
        <dbReference type="ARBA" id="ARBA00023136"/>
    </source>
</evidence>
<evidence type="ECO:0000256" key="4">
    <source>
        <dbReference type="ARBA" id="ARBA00022475"/>
    </source>
</evidence>
<feature type="transmembrane region" description="Helical" evidence="8">
    <location>
        <begin position="433"/>
        <end position="452"/>
    </location>
</feature>
<feature type="transmembrane region" description="Helical" evidence="8">
    <location>
        <begin position="307"/>
        <end position="325"/>
    </location>
</feature>
<evidence type="ECO:0000313" key="10">
    <source>
        <dbReference type="Proteomes" id="UP001142610"/>
    </source>
</evidence>
<sequence>MIPGRGRGVALALCGATLLAVLIPSGFAELLTRIASFFLSVFGGWTLLLANLCLLFCAAVCMLPWGRQVIGGTDKVPEFRMLTWIAMMFAAGMGAGLVFWGAAEPLIHFASPPPGEGIEPLTDEARRRSLAITQFHWGLHAWAIYAAATIAIALSAKSGKPPLPSTAFPGLPAPAARVVDLIALLAVVFGLVASLGQGAFQVSAGVGVIVPGLEAGPSVQLGFLLLLSAAFLTSAALGLRRGIALLSNVNMVLAGVLLLFLLIVAPAGDVAAALWESAAGYVTDIPGLSVTLRAAGEARAWTDAWSLVYFLWWVAWTPFVGVFLVRISRGRSLRAFVLAAVGAPSLLTLLWFAVLGGAALGLQEGGMDLGVADFATAPLATYTLLEAFPFSVLMQIVTVLLVSFFLVTSADSGAYVIAMFAEQTTDPSLRGRLLFGAVLSLLTLAAILSEGGQTTTRAMAVAGGIPLTALLGAQVVSAAVRLSRTGRHAGATKE</sequence>
<dbReference type="RefSeq" id="WP_256618673.1">
    <property type="nucleotide sequence ID" value="NZ_JANIBC010000002.1"/>
</dbReference>
<feature type="transmembrane region" description="Helical" evidence="8">
    <location>
        <begin position="337"/>
        <end position="360"/>
    </location>
</feature>
<dbReference type="Proteomes" id="UP001142610">
    <property type="component" value="Unassembled WGS sequence"/>
</dbReference>
<reference evidence="9" key="1">
    <citation type="submission" date="2022-07" db="EMBL/GenBank/DDBJ databases">
        <title>Parvularcula maris sp. nov., an algicidal bacterium isolated from seawater.</title>
        <authorList>
            <person name="Li F."/>
        </authorList>
    </citation>
    <scope>NUCLEOTIDE SEQUENCE</scope>
    <source>
        <strain evidence="9">BGMRC 0090</strain>
    </source>
</reference>
<feature type="transmembrane region" description="Helical" evidence="8">
    <location>
        <begin position="178"/>
        <end position="200"/>
    </location>
</feature>
<proteinExistence type="inferred from homology"/>
<evidence type="ECO:0000256" key="2">
    <source>
        <dbReference type="ARBA" id="ARBA00005658"/>
    </source>
</evidence>
<keyword evidence="5 8" id="KW-0812">Transmembrane</keyword>
<feature type="transmembrane region" description="Helical" evidence="8">
    <location>
        <begin position="392"/>
        <end position="421"/>
    </location>
</feature>
<evidence type="ECO:0000256" key="5">
    <source>
        <dbReference type="ARBA" id="ARBA00022692"/>
    </source>
</evidence>